<dbReference type="SUPFAM" id="SSF56796">
    <property type="entry name" value="Dehydroquinate synthase-like"/>
    <property type="match status" value="1"/>
</dbReference>
<comment type="cofactor">
    <cofactor evidence="1">
        <name>NAD(+)</name>
        <dbReference type="ChEBI" id="CHEBI:57540"/>
    </cofactor>
</comment>
<dbReference type="InterPro" id="IPR050071">
    <property type="entry name" value="Dehydroquinate_synthase"/>
</dbReference>
<sequence>MHITLDKSAGVQVVQPQHFAAFVTDVKEAGSVVPDGDAKTAVETVLALPALSTFLLRCSRADVFDGSVAADFSSNTKDLCMLRSLKQLKYFYNLPAGQLMQLLSGVVASDDVVAAKPWTALAERVFADEELCTMLIKHLIIGKTARESLKDIYEENAQYLLENDPHALYPTSIYRQGNGHVTSSDDSSRIEGVMSTTITTSIEIVRDVLNPKNHQLRDMYKPLKRCVAVVDERLDKLYGQKLCDYFVSHDIPFEKMSYRCMEVDKDISTVEKMLVDLKGRRVSRNEPVLIVGGGVMADVGGFACALYHRNTPYVMLCTSIVSGIDAGPSPRTCCDGLGYKNVFGAYHPPVLTLTDRYFFRTLEKGWIRHGIAEIIKMAVTKDHTLFEALEEAGQKLVDTKFGIEGVEAGSRFDTLSESIIAKAMDGYVRSEYGNLWETHQCRPHAYGHTWSPGFELQAGLLHGHAVSIGMGYGAYLSFLEGWISVTDFHRILNVISTVGLSLVHPILDNPNSLWQSQVKMTEKRGGNLCAPLPRGSIGKCGYLNDLTRARLEATLIDYKELCKAYPRGGAGIEPHCRDVGLEDPSTVKQHADHAVHAIATIGPAASDEVPEANGNGNGVEANGVEANGNGNSNVYNDWIAKQQVSRNQGATSSSLMASMVQIQAKDTEAPPAFPHTTLFHEGGEEYAQAMTTAASADFVNIAKETVAADLFAPCMVGAIEGQFLKMMAGMTKSKRVLDIGTFTGYSALAFAGGVPADGEVVTIEADKKCADVAQKCFDASADGSKIKLVRGDAMKVVSEMADSGEKFDIVFLDADKVNYAHYYEAGLKMLAEGGLIMADNALCSLVYADDDPVRLALHAFAQKVRADTRVEQVMLTVREGILLVRRV</sequence>
<keyword evidence="7" id="KW-0520">NAD</keyword>
<evidence type="ECO:0000256" key="6">
    <source>
        <dbReference type="ARBA" id="ARBA00022741"/>
    </source>
</evidence>
<protein>
    <submittedName>
        <fullName evidence="12">Uncharacterized protein</fullName>
    </submittedName>
</protein>
<dbReference type="PROSITE" id="PS51682">
    <property type="entry name" value="SAM_OMT_I"/>
    <property type="match status" value="1"/>
</dbReference>
<keyword evidence="5" id="KW-0479">Metal-binding</keyword>
<evidence type="ECO:0000313" key="12">
    <source>
        <dbReference type="EMBL" id="OSX70340.1"/>
    </source>
</evidence>
<keyword evidence="8" id="KW-0456">Lyase</keyword>
<evidence type="ECO:0000256" key="7">
    <source>
        <dbReference type="ARBA" id="ARBA00023027"/>
    </source>
</evidence>
<keyword evidence="13" id="KW-1185">Reference proteome</keyword>
<evidence type="ECO:0000256" key="9">
    <source>
        <dbReference type="ARBA" id="ARBA00023453"/>
    </source>
</evidence>
<dbReference type="Pfam" id="PF01761">
    <property type="entry name" value="DHQ_synthase"/>
    <property type="match status" value="1"/>
</dbReference>
<dbReference type="SUPFAM" id="SSF53335">
    <property type="entry name" value="S-adenosyl-L-methionine-dependent methyltransferases"/>
    <property type="match status" value="1"/>
</dbReference>
<dbReference type="Pfam" id="PF24621">
    <property type="entry name" value="DHQS_C"/>
    <property type="match status" value="1"/>
</dbReference>
<dbReference type="EMBL" id="KV919272">
    <property type="protein sequence ID" value="OSX70340.1"/>
    <property type="molecule type" value="Genomic_DNA"/>
</dbReference>
<dbReference type="Proteomes" id="UP000218209">
    <property type="component" value="Unassembled WGS sequence"/>
</dbReference>
<dbReference type="Gene3D" id="3.40.50.150">
    <property type="entry name" value="Vaccinia Virus protein VP39"/>
    <property type="match status" value="1"/>
</dbReference>
<comment type="similarity">
    <text evidence="9">Belongs to the class I-like SAM-binding methyltransferase superfamily. Cation-dependent O-methyltransferase family.</text>
</comment>
<evidence type="ECO:0000256" key="8">
    <source>
        <dbReference type="ARBA" id="ARBA00023239"/>
    </source>
</evidence>
<evidence type="ECO:0000259" key="10">
    <source>
        <dbReference type="Pfam" id="PF01761"/>
    </source>
</evidence>
<keyword evidence="4" id="KW-0949">S-adenosyl-L-methionine</keyword>
<dbReference type="CDD" id="cd02440">
    <property type="entry name" value="AdoMet_MTases"/>
    <property type="match status" value="1"/>
</dbReference>
<proteinExistence type="inferred from homology"/>
<dbReference type="Gene3D" id="1.20.1090.10">
    <property type="entry name" value="Dehydroquinate synthase-like - alpha domain"/>
    <property type="match status" value="1"/>
</dbReference>
<dbReference type="InterPro" id="IPR030960">
    <property type="entry name" value="DHQS/DOIS_N"/>
</dbReference>
<organism evidence="12 13">
    <name type="scientific">Porphyra umbilicalis</name>
    <name type="common">Purple laver</name>
    <name type="synonym">Red alga</name>
    <dbReference type="NCBI Taxonomy" id="2786"/>
    <lineage>
        <taxon>Eukaryota</taxon>
        <taxon>Rhodophyta</taxon>
        <taxon>Bangiophyceae</taxon>
        <taxon>Bangiales</taxon>
        <taxon>Bangiaceae</taxon>
        <taxon>Porphyra</taxon>
    </lineage>
</organism>
<dbReference type="OrthoDB" id="2633at2759"/>
<dbReference type="PANTHER" id="PTHR43622">
    <property type="entry name" value="3-DEHYDROQUINATE SYNTHASE"/>
    <property type="match status" value="1"/>
</dbReference>
<dbReference type="AlphaFoldDB" id="A0A1X6NP84"/>
<dbReference type="InterPro" id="IPR002935">
    <property type="entry name" value="SAM_O-MeTrfase"/>
</dbReference>
<dbReference type="SMR" id="A0A1X6NP84"/>
<dbReference type="InterPro" id="IPR056179">
    <property type="entry name" value="DHQS_C"/>
</dbReference>
<dbReference type="GO" id="GO:0003856">
    <property type="term" value="F:3-dehydroquinate synthase activity"/>
    <property type="evidence" value="ECO:0007669"/>
    <property type="project" value="TreeGrafter"/>
</dbReference>
<evidence type="ECO:0000256" key="5">
    <source>
        <dbReference type="ARBA" id="ARBA00022723"/>
    </source>
</evidence>
<keyword evidence="2" id="KW-0489">Methyltransferase</keyword>
<dbReference type="PANTHER" id="PTHR43622:SF3">
    <property type="entry name" value="2-EPI-5-EPI-VALIOLONE SYNTHASE"/>
    <property type="match status" value="1"/>
</dbReference>
<evidence type="ECO:0000256" key="4">
    <source>
        <dbReference type="ARBA" id="ARBA00022691"/>
    </source>
</evidence>
<accession>A0A1X6NP84</accession>
<name>A0A1X6NP84_PORUM</name>
<dbReference type="GO" id="GO:0008171">
    <property type="term" value="F:O-methyltransferase activity"/>
    <property type="evidence" value="ECO:0007669"/>
    <property type="project" value="InterPro"/>
</dbReference>
<keyword evidence="6" id="KW-0547">Nucleotide-binding</keyword>
<evidence type="ECO:0000259" key="11">
    <source>
        <dbReference type="Pfam" id="PF24621"/>
    </source>
</evidence>
<dbReference type="CDD" id="cd08199">
    <property type="entry name" value="EEVS"/>
    <property type="match status" value="1"/>
</dbReference>
<dbReference type="GO" id="GO:0032259">
    <property type="term" value="P:methylation"/>
    <property type="evidence" value="ECO:0007669"/>
    <property type="project" value="UniProtKB-KW"/>
</dbReference>
<dbReference type="InterPro" id="IPR035872">
    <property type="entry name" value="EEVS-like"/>
</dbReference>
<evidence type="ECO:0000256" key="1">
    <source>
        <dbReference type="ARBA" id="ARBA00001911"/>
    </source>
</evidence>
<feature type="domain" description="3-dehydroquinate synthase N-terminal" evidence="10">
    <location>
        <begin position="262"/>
        <end position="364"/>
    </location>
</feature>
<dbReference type="GO" id="GO:0017000">
    <property type="term" value="P:antibiotic biosynthetic process"/>
    <property type="evidence" value="ECO:0007669"/>
    <property type="project" value="InterPro"/>
</dbReference>
<feature type="domain" description="3-dehydroquinate synthase C-terminal" evidence="11">
    <location>
        <begin position="370"/>
        <end position="506"/>
    </location>
</feature>
<dbReference type="Gene3D" id="3.40.50.1970">
    <property type="match status" value="1"/>
</dbReference>
<evidence type="ECO:0000256" key="3">
    <source>
        <dbReference type="ARBA" id="ARBA00022679"/>
    </source>
</evidence>
<dbReference type="GO" id="GO:0046872">
    <property type="term" value="F:metal ion binding"/>
    <property type="evidence" value="ECO:0007669"/>
    <property type="project" value="UniProtKB-KW"/>
</dbReference>
<reference evidence="12 13" key="1">
    <citation type="submission" date="2017-03" db="EMBL/GenBank/DDBJ databases">
        <title>WGS assembly of Porphyra umbilicalis.</title>
        <authorList>
            <person name="Brawley S.H."/>
            <person name="Blouin N.A."/>
            <person name="Ficko-Blean E."/>
            <person name="Wheeler G.L."/>
            <person name="Lohr M."/>
            <person name="Goodson H.V."/>
            <person name="Jenkins J.W."/>
            <person name="Blaby-Haas C.E."/>
            <person name="Helliwell K.E."/>
            <person name="Chan C."/>
            <person name="Marriage T."/>
            <person name="Bhattacharya D."/>
            <person name="Klein A.S."/>
            <person name="Badis Y."/>
            <person name="Brodie J."/>
            <person name="Cao Y."/>
            <person name="Collen J."/>
            <person name="Dittami S.M."/>
            <person name="Gachon C.M."/>
            <person name="Green B.R."/>
            <person name="Karpowicz S."/>
            <person name="Kim J.W."/>
            <person name="Kudahl U."/>
            <person name="Lin S."/>
            <person name="Michel G."/>
            <person name="Mittag M."/>
            <person name="Olson B.J."/>
            <person name="Pangilinan J."/>
            <person name="Peng Y."/>
            <person name="Qiu H."/>
            <person name="Shu S."/>
            <person name="Singer J.T."/>
            <person name="Smith A.G."/>
            <person name="Sprecher B.N."/>
            <person name="Wagner V."/>
            <person name="Wang W."/>
            <person name="Wang Z.-Y."/>
            <person name="Yan J."/>
            <person name="Yarish C."/>
            <person name="Zoeuner-Riek S."/>
            <person name="Zhuang Y."/>
            <person name="Zou Y."/>
            <person name="Lindquist E.A."/>
            <person name="Grimwood J."/>
            <person name="Barry K."/>
            <person name="Rokhsar D.S."/>
            <person name="Schmutz J."/>
            <person name="Stiller J.W."/>
            <person name="Grossman A.R."/>
            <person name="Prochnik S.E."/>
        </authorList>
    </citation>
    <scope>NUCLEOTIDE SEQUENCE [LARGE SCALE GENOMIC DNA]</scope>
    <source>
        <strain evidence="12">4086291</strain>
    </source>
</reference>
<dbReference type="FunFam" id="3.40.50.1970:FF:000049">
    <property type="match status" value="1"/>
</dbReference>
<dbReference type="GO" id="GO:0000166">
    <property type="term" value="F:nucleotide binding"/>
    <property type="evidence" value="ECO:0007669"/>
    <property type="project" value="UniProtKB-KW"/>
</dbReference>
<keyword evidence="3" id="KW-0808">Transferase</keyword>
<gene>
    <name evidence="12" type="ORF">BU14_0783s0002</name>
</gene>
<dbReference type="InterPro" id="IPR029063">
    <property type="entry name" value="SAM-dependent_MTases_sf"/>
</dbReference>
<evidence type="ECO:0000256" key="2">
    <source>
        <dbReference type="ARBA" id="ARBA00022603"/>
    </source>
</evidence>
<evidence type="ECO:0000313" key="13">
    <source>
        <dbReference type="Proteomes" id="UP000218209"/>
    </source>
</evidence>
<dbReference type="Pfam" id="PF01596">
    <property type="entry name" value="Methyltransf_3"/>
    <property type="match status" value="1"/>
</dbReference>